<keyword evidence="4" id="KW-1185">Reference proteome</keyword>
<keyword evidence="1" id="KW-0808">Transferase</keyword>
<dbReference type="GO" id="GO:0032259">
    <property type="term" value="P:methylation"/>
    <property type="evidence" value="ECO:0007669"/>
    <property type="project" value="UniProtKB-KW"/>
</dbReference>
<dbReference type="GO" id="GO:0008168">
    <property type="term" value="F:methyltransferase activity"/>
    <property type="evidence" value="ECO:0007669"/>
    <property type="project" value="UniProtKB-KW"/>
</dbReference>
<protein>
    <submittedName>
        <fullName evidence="3">SAM-dependent methyltransferase</fullName>
    </submittedName>
</protein>
<keyword evidence="3" id="KW-0489">Methyltransferase</keyword>
<evidence type="ECO:0000313" key="3">
    <source>
        <dbReference type="EMBL" id="MDQ0352163.1"/>
    </source>
</evidence>
<dbReference type="InterPro" id="IPR013216">
    <property type="entry name" value="Methyltransf_11"/>
</dbReference>
<evidence type="ECO:0000313" key="4">
    <source>
        <dbReference type="Proteomes" id="UP001236723"/>
    </source>
</evidence>
<sequence length="227" mass="26239">MSDVNWHEQAREMWDEKASFWHANSREMWDSGSRKTIVPFFEQHVPEGRSVLDLGCGDGYGSYKLWQKGFEVTGVDLSHEMVSLCQSRLTEGMERLNFLQADMLHLPFEDQSFDTLMAINSLEWTEVPADAFKEVARVIKSGGYMLFGILGPTAGPRNHSYRRLYGEEVICNTMMPWEFEKMALEQGFEVVESKGVYKQGVHNSHLNQLSHELKQSLSFMWLFILKK</sequence>
<proteinExistence type="predicted"/>
<dbReference type="Proteomes" id="UP001236723">
    <property type="component" value="Unassembled WGS sequence"/>
</dbReference>
<dbReference type="EMBL" id="JAUSUP010000005">
    <property type="protein sequence ID" value="MDQ0352163.1"/>
    <property type="molecule type" value="Genomic_DNA"/>
</dbReference>
<dbReference type="CDD" id="cd02440">
    <property type="entry name" value="AdoMet_MTases"/>
    <property type="match status" value="1"/>
</dbReference>
<accession>A0ABU0DUM9</accession>
<evidence type="ECO:0000256" key="1">
    <source>
        <dbReference type="ARBA" id="ARBA00022679"/>
    </source>
</evidence>
<reference evidence="3 4" key="1">
    <citation type="submission" date="2023-07" db="EMBL/GenBank/DDBJ databases">
        <title>Genomic Encyclopedia of Type Strains, Phase IV (KMG-IV): sequencing the most valuable type-strain genomes for metagenomic binning, comparative biology and taxonomic classification.</title>
        <authorList>
            <person name="Goeker M."/>
        </authorList>
    </citation>
    <scope>NUCLEOTIDE SEQUENCE [LARGE SCALE GENOMIC DNA]</scope>
    <source>
        <strain evidence="3 4">DSM 15448</strain>
    </source>
</reference>
<comment type="caution">
    <text evidence="3">The sequence shown here is derived from an EMBL/GenBank/DDBJ whole genome shotgun (WGS) entry which is preliminary data.</text>
</comment>
<dbReference type="InterPro" id="IPR029063">
    <property type="entry name" value="SAM-dependent_MTases_sf"/>
</dbReference>
<dbReference type="InterPro" id="IPR050447">
    <property type="entry name" value="Erg6_SMT_methyltransf"/>
</dbReference>
<name>A0ABU0DUM9_9BACI</name>
<dbReference type="Gene3D" id="3.40.50.150">
    <property type="entry name" value="Vaccinia Virus protein VP39"/>
    <property type="match status" value="1"/>
</dbReference>
<organism evidence="3 4">
    <name type="scientific">Alkalibacillus filiformis</name>
    <dbReference type="NCBI Taxonomy" id="200990"/>
    <lineage>
        <taxon>Bacteria</taxon>
        <taxon>Bacillati</taxon>
        <taxon>Bacillota</taxon>
        <taxon>Bacilli</taxon>
        <taxon>Bacillales</taxon>
        <taxon>Bacillaceae</taxon>
        <taxon>Alkalibacillus</taxon>
    </lineage>
</organism>
<dbReference type="RefSeq" id="WP_307068490.1">
    <property type="nucleotide sequence ID" value="NZ_JAUSUP010000005.1"/>
</dbReference>
<dbReference type="PANTHER" id="PTHR44068">
    <property type="entry name" value="ZGC:194242"/>
    <property type="match status" value="1"/>
</dbReference>
<evidence type="ECO:0000259" key="2">
    <source>
        <dbReference type="Pfam" id="PF08241"/>
    </source>
</evidence>
<feature type="domain" description="Methyltransferase type 11" evidence="2">
    <location>
        <begin position="52"/>
        <end position="147"/>
    </location>
</feature>
<gene>
    <name evidence="3" type="ORF">J2R98_001997</name>
</gene>
<dbReference type="Pfam" id="PF08241">
    <property type="entry name" value="Methyltransf_11"/>
    <property type="match status" value="1"/>
</dbReference>
<dbReference type="PANTHER" id="PTHR44068:SF11">
    <property type="entry name" value="GERANYL DIPHOSPHATE 2-C-METHYLTRANSFERASE"/>
    <property type="match status" value="1"/>
</dbReference>
<dbReference type="SUPFAM" id="SSF53335">
    <property type="entry name" value="S-adenosyl-L-methionine-dependent methyltransferases"/>
    <property type="match status" value="1"/>
</dbReference>